<dbReference type="EC" id="3.4.24.-" evidence="11"/>
<evidence type="ECO:0000313" key="14">
    <source>
        <dbReference type="EMBL" id="KJV63438.1"/>
    </source>
</evidence>
<dbReference type="CDD" id="cd23081">
    <property type="entry name" value="cpPDZ_EcRseP-like"/>
    <property type="match status" value="1"/>
</dbReference>
<evidence type="ECO:0000256" key="6">
    <source>
        <dbReference type="ARBA" id="ARBA00022801"/>
    </source>
</evidence>
<dbReference type="Pfam" id="PF02163">
    <property type="entry name" value="Peptidase_M50"/>
    <property type="match status" value="1"/>
</dbReference>
<gene>
    <name evidence="14" type="primary">rseP</name>
    <name evidence="14" type="ORF">EMUCRT_0892</name>
</gene>
<dbReference type="EMBL" id="LANU01000003">
    <property type="protein sequence ID" value="KJV63438.1"/>
    <property type="molecule type" value="Genomic_DNA"/>
</dbReference>
<dbReference type="PATRIC" id="fig|1359167.3.peg.858"/>
<keyword evidence="4 14" id="KW-0645">Protease</keyword>
<keyword evidence="7 11" id="KW-0862">Zinc</keyword>
<feature type="transmembrane region" description="Helical" evidence="11">
    <location>
        <begin position="12"/>
        <end position="32"/>
    </location>
</feature>
<feature type="domain" description="PDZ" evidence="13">
    <location>
        <begin position="151"/>
        <end position="190"/>
    </location>
</feature>
<reference evidence="14 15" key="1">
    <citation type="submission" date="2015-02" db="EMBL/GenBank/DDBJ databases">
        <title>Genome Sequencing of Rickettsiales.</title>
        <authorList>
            <person name="Daugherty S.C."/>
            <person name="Su Q."/>
            <person name="Abolude K."/>
            <person name="Beier-Sexton M."/>
            <person name="Carlyon J.A."/>
            <person name="Carter R."/>
            <person name="Day N.P."/>
            <person name="Dumler S.J."/>
            <person name="Dyachenko V."/>
            <person name="Godinez A."/>
            <person name="Kurtti T.J."/>
            <person name="Lichay M."/>
            <person name="Mullins K.E."/>
            <person name="Ott S."/>
            <person name="Pappas-Brown V."/>
            <person name="Paris D.H."/>
            <person name="Patel P."/>
            <person name="Richards A.L."/>
            <person name="Sadzewicz L."/>
            <person name="Sears K."/>
            <person name="Seidman D."/>
            <person name="Sengamalay N."/>
            <person name="Stenos J."/>
            <person name="Tallon L.J."/>
            <person name="Vincent G."/>
            <person name="Fraser C.M."/>
            <person name="Munderloh U."/>
            <person name="Dunning-Hotopp J.C."/>
        </authorList>
    </citation>
    <scope>NUCLEOTIDE SEQUENCE [LARGE SCALE GENOMIC DNA]</scope>
    <source>
        <strain evidence="14 15">EmCRT</strain>
    </source>
</reference>
<dbReference type="InterPro" id="IPR008915">
    <property type="entry name" value="Peptidase_M50"/>
</dbReference>
<evidence type="ECO:0000256" key="11">
    <source>
        <dbReference type="RuleBase" id="RU362031"/>
    </source>
</evidence>
<proteinExistence type="inferred from homology"/>
<keyword evidence="6 11" id="KW-0378">Hydrolase</keyword>
<keyword evidence="9 11" id="KW-0482">Metalloprotease</keyword>
<dbReference type="Proteomes" id="UP000033546">
    <property type="component" value="Unassembled WGS sequence"/>
</dbReference>
<dbReference type="InterPro" id="IPR004387">
    <property type="entry name" value="Pept_M50_Zn"/>
</dbReference>
<evidence type="ECO:0000256" key="9">
    <source>
        <dbReference type="ARBA" id="ARBA00023049"/>
    </source>
</evidence>
<dbReference type="NCBIfam" id="TIGR00054">
    <property type="entry name" value="RIP metalloprotease RseP"/>
    <property type="match status" value="2"/>
</dbReference>
<evidence type="ECO:0000256" key="5">
    <source>
        <dbReference type="ARBA" id="ARBA00022692"/>
    </source>
</evidence>
<dbReference type="CDD" id="cd06163">
    <property type="entry name" value="S2P-M50_PDZ_RseP-like"/>
    <property type="match status" value="1"/>
</dbReference>
<dbReference type="Gene3D" id="2.30.42.10">
    <property type="match status" value="1"/>
</dbReference>
<organism evidence="14 15">
    <name type="scientific">Ehrlichia cf. muris str. EmCRT</name>
    <dbReference type="NCBI Taxonomy" id="1359167"/>
    <lineage>
        <taxon>Bacteria</taxon>
        <taxon>Pseudomonadati</taxon>
        <taxon>Pseudomonadota</taxon>
        <taxon>Alphaproteobacteria</taxon>
        <taxon>Rickettsiales</taxon>
        <taxon>Anaplasmataceae</taxon>
        <taxon>Ehrlichia</taxon>
    </lineage>
</organism>
<dbReference type="Pfam" id="PF17820">
    <property type="entry name" value="PDZ_6"/>
    <property type="match status" value="1"/>
</dbReference>
<dbReference type="GO" id="GO:0004222">
    <property type="term" value="F:metalloendopeptidase activity"/>
    <property type="evidence" value="ECO:0007669"/>
    <property type="project" value="InterPro"/>
</dbReference>
<keyword evidence="10 11" id="KW-0472">Membrane</keyword>
<comment type="similarity">
    <text evidence="3 11">Belongs to the peptidase M50B family.</text>
</comment>
<dbReference type="SUPFAM" id="SSF50156">
    <property type="entry name" value="PDZ domain-like"/>
    <property type="match status" value="1"/>
</dbReference>
<keyword evidence="5 11" id="KW-0812">Transmembrane</keyword>
<dbReference type="GO" id="GO:0006508">
    <property type="term" value="P:proteolysis"/>
    <property type="evidence" value="ECO:0007669"/>
    <property type="project" value="UniProtKB-KW"/>
</dbReference>
<dbReference type="InterPro" id="IPR041489">
    <property type="entry name" value="PDZ_6"/>
</dbReference>
<sequence>MTSIIDNLYHVLNNGSFYLLSFLIIMSVIVFVHEYGHYIVAKLCNVKVEVFSIGFGPELFGINDKSGTRWKFSVIPIGGYVKMLGDEDPSGAKANSQHLSEKDKLFAFCEKPLHQKFLIVFAGPLANLLFAIVVLMMFFTTKGMMKHNSVIGGIVQNSVAEHVGLAPGDMILKINDHQVKWFEEIKQYIEKYAKDNQELIIEYSRNGHVHTVKVKPAIKDEKGLFGSIKKRPFLGITVDNTLSNYELQKLSISNAFIQSINYTYLLSKSIFQVLGQMLTGKRSVSELGGPIRIAQYSGESVKHNEVLLCMAMISINLGIMNLLPVPMLDGGHIFQYFVQAILRRKQLNPKYQQCISTIGLMLLLSLMILATFNDIKSMFK</sequence>
<dbReference type="GO" id="GO:0016020">
    <property type="term" value="C:membrane"/>
    <property type="evidence" value="ECO:0007669"/>
    <property type="project" value="UniProtKB-SubCell"/>
</dbReference>
<evidence type="ECO:0000259" key="13">
    <source>
        <dbReference type="Pfam" id="PF17820"/>
    </source>
</evidence>
<feature type="domain" description="Peptidase M50" evidence="12">
    <location>
        <begin position="22"/>
        <end position="366"/>
    </location>
</feature>
<evidence type="ECO:0000256" key="1">
    <source>
        <dbReference type="ARBA" id="ARBA00001947"/>
    </source>
</evidence>
<dbReference type="AlphaFoldDB" id="A0A0F3N5R6"/>
<evidence type="ECO:0000259" key="12">
    <source>
        <dbReference type="Pfam" id="PF02163"/>
    </source>
</evidence>
<name>A0A0F3N5R6_9RICK</name>
<comment type="subcellular location">
    <subcellularLocation>
        <location evidence="2">Membrane</location>
        <topology evidence="2">Multi-pass membrane protein</topology>
    </subcellularLocation>
</comment>
<feature type="transmembrane region" description="Helical" evidence="11">
    <location>
        <begin position="117"/>
        <end position="139"/>
    </location>
</feature>
<evidence type="ECO:0000256" key="2">
    <source>
        <dbReference type="ARBA" id="ARBA00004141"/>
    </source>
</evidence>
<evidence type="ECO:0000313" key="15">
    <source>
        <dbReference type="Proteomes" id="UP000033546"/>
    </source>
</evidence>
<accession>A0A0F3N5R6</accession>
<dbReference type="GO" id="GO:0046872">
    <property type="term" value="F:metal ion binding"/>
    <property type="evidence" value="ECO:0007669"/>
    <property type="project" value="UniProtKB-KW"/>
</dbReference>
<protein>
    <recommendedName>
        <fullName evidence="11">Zinc metalloprotease</fullName>
        <ecNumber evidence="11">3.4.24.-</ecNumber>
    </recommendedName>
</protein>
<evidence type="ECO:0000256" key="7">
    <source>
        <dbReference type="ARBA" id="ARBA00022833"/>
    </source>
</evidence>
<feature type="transmembrane region" description="Helical" evidence="11">
    <location>
        <begin position="306"/>
        <end position="323"/>
    </location>
</feature>
<evidence type="ECO:0000256" key="3">
    <source>
        <dbReference type="ARBA" id="ARBA00007931"/>
    </source>
</evidence>
<dbReference type="PANTHER" id="PTHR42837">
    <property type="entry name" value="REGULATOR OF SIGMA-E PROTEASE RSEP"/>
    <property type="match status" value="1"/>
</dbReference>
<dbReference type="PANTHER" id="PTHR42837:SF2">
    <property type="entry name" value="MEMBRANE METALLOPROTEASE ARASP2, CHLOROPLASTIC-RELATED"/>
    <property type="match status" value="1"/>
</dbReference>
<evidence type="ECO:0000256" key="10">
    <source>
        <dbReference type="ARBA" id="ARBA00023136"/>
    </source>
</evidence>
<feature type="transmembrane region" description="Helical" evidence="11">
    <location>
        <begin position="355"/>
        <end position="372"/>
    </location>
</feature>
<dbReference type="InterPro" id="IPR036034">
    <property type="entry name" value="PDZ_sf"/>
</dbReference>
<evidence type="ECO:0000256" key="8">
    <source>
        <dbReference type="ARBA" id="ARBA00022989"/>
    </source>
</evidence>
<evidence type="ECO:0000256" key="4">
    <source>
        <dbReference type="ARBA" id="ARBA00022670"/>
    </source>
</evidence>
<dbReference type="RefSeq" id="WP_045805270.1">
    <property type="nucleotide sequence ID" value="NZ_LANU01000003.1"/>
</dbReference>
<keyword evidence="11" id="KW-0479">Metal-binding</keyword>
<comment type="caution">
    <text evidence="14">The sequence shown here is derived from an EMBL/GenBank/DDBJ whole genome shotgun (WGS) entry which is preliminary data.</text>
</comment>
<keyword evidence="8 11" id="KW-1133">Transmembrane helix</keyword>
<comment type="cofactor">
    <cofactor evidence="1 11">
        <name>Zn(2+)</name>
        <dbReference type="ChEBI" id="CHEBI:29105"/>
    </cofactor>
</comment>